<dbReference type="EMBL" id="CP073355">
    <property type="protein sequence ID" value="URA10256.1"/>
    <property type="molecule type" value="Genomic_DNA"/>
</dbReference>
<proteinExistence type="predicted"/>
<keyword evidence="3" id="KW-1185">Reference proteome</keyword>
<reference evidence="2" key="1">
    <citation type="submission" date="2021-04" db="EMBL/GenBank/DDBJ databases">
        <authorList>
            <person name="Postec A."/>
        </authorList>
    </citation>
    <scope>NUCLEOTIDE SEQUENCE</scope>
    <source>
        <strain evidence="2">F1F22</strain>
    </source>
</reference>
<dbReference type="AlphaFoldDB" id="A0AAX3BDI1"/>
<dbReference type="RefSeq" id="WP_271435389.1">
    <property type="nucleotide sequence ID" value="NZ_CP073355.1"/>
</dbReference>
<evidence type="ECO:0000259" key="1">
    <source>
        <dbReference type="Pfam" id="PF08239"/>
    </source>
</evidence>
<dbReference type="Pfam" id="PF08239">
    <property type="entry name" value="SH3_3"/>
    <property type="match status" value="1"/>
</dbReference>
<dbReference type="KEGG" id="taqu:KDW03_00155"/>
<evidence type="ECO:0000313" key="3">
    <source>
        <dbReference type="Proteomes" id="UP001056539"/>
    </source>
</evidence>
<dbReference type="Gene3D" id="2.30.30.40">
    <property type="entry name" value="SH3 Domains"/>
    <property type="match status" value="1"/>
</dbReference>
<protein>
    <submittedName>
        <fullName evidence="2">SH3 domain-containing protein</fullName>
    </submittedName>
</protein>
<gene>
    <name evidence="2" type="ORF">KDW03_00155</name>
</gene>
<accession>A0AAX3BDI1</accession>
<dbReference type="Proteomes" id="UP001056539">
    <property type="component" value="Chromosome"/>
</dbReference>
<dbReference type="InterPro" id="IPR003646">
    <property type="entry name" value="SH3-like_bac-type"/>
</dbReference>
<feature type="domain" description="SH3b" evidence="1">
    <location>
        <begin position="222"/>
        <end position="284"/>
    </location>
</feature>
<name>A0AAX3BDI1_9SPIR</name>
<organism evidence="2 3">
    <name type="scientific">Thermospira aquatica</name>
    <dbReference type="NCBI Taxonomy" id="2828656"/>
    <lineage>
        <taxon>Bacteria</taxon>
        <taxon>Pseudomonadati</taxon>
        <taxon>Spirochaetota</taxon>
        <taxon>Spirochaetia</taxon>
        <taxon>Brevinematales</taxon>
        <taxon>Thermospiraceae</taxon>
        <taxon>Thermospira</taxon>
    </lineage>
</organism>
<sequence>MINKVITLLVSLVIFNPIFGHSKDIGMIVVEENLNVYEYPSISSNIITTLKAGFFVVYNPELINKNLADKYGEWVYINTGVYKNPAKGEDIIFGWARKSGVAKPDDFERVTNFESFKVIGSMGDSYYNYSFYKDGTYIRYNEKGKKIRGRVFKKGVVFLARDSTPTDSKYYLYNLFVLDNEGYYNFSCEDENGQLVRIKSKIYSSSYSLENLTNDYHILTGDNVNVRAEASTNSAVLLKLKKGARVKILKRSDVTFTISDRTAKWVYIDTGVKDKKGNTIKGWVVDIYLDEEE</sequence>
<reference evidence="2" key="2">
    <citation type="submission" date="2022-06" db="EMBL/GenBank/DDBJ databases">
        <title>Thermospira aquatica gen. nov., sp. nov.</title>
        <authorList>
            <person name="Ben Ali Gam Z."/>
            <person name="Labat M."/>
        </authorList>
    </citation>
    <scope>NUCLEOTIDE SEQUENCE</scope>
    <source>
        <strain evidence="2">F1F22</strain>
    </source>
</reference>
<evidence type="ECO:0000313" key="2">
    <source>
        <dbReference type="EMBL" id="URA10256.1"/>
    </source>
</evidence>